<gene>
    <name evidence="3" type="ORF">NRB20_57110</name>
</gene>
<dbReference type="GO" id="GO:0004806">
    <property type="term" value="F:triacylglycerol lipase activity"/>
    <property type="evidence" value="ECO:0007669"/>
    <property type="project" value="InterPro"/>
</dbReference>
<dbReference type="OrthoDB" id="4502978at2"/>
<name>A0A7K0D9Z6_9NOCA</name>
<keyword evidence="2" id="KW-0732">Signal</keyword>
<feature type="chain" id="PRO_5029730114" evidence="2">
    <location>
        <begin position="32"/>
        <end position="460"/>
    </location>
</feature>
<dbReference type="PIRSF" id="PIRSF029171">
    <property type="entry name" value="Esterase_LipA"/>
    <property type="match status" value="1"/>
</dbReference>
<reference evidence="3 4" key="1">
    <citation type="submission" date="2019-10" db="EMBL/GenBank/DDBJ databases">
        <title>Nocardia macrotermitis sp. nov. and Nocardia aurantia sp. nov., isolated from the gut of fungus growing-termite Macrotermes natalensis.</title>
        <authorList>
            <person name="Benndorf R."/>
            <person name="Schwitalla J."/>
            <person name="Martin K."/>
            <person name="De Beer W."/>
            <person name="Kaster A.-K."/>
            <person name="Vollmers J."/>
            <person name="Poulsen M."/>
            <person name="Beemelmanns C."/>
        </authorList>
    </citation>
    <scope>NUCLEOTIDE SEQUENCE [LARGE SCALE GENOMIC DNA]</scope>
    <source>
        <strain evidence="3 4">RB20</strain>
    </source>
</reference>
<organism evidence="3 4">
    <name type="scientific">Nocardia macrotermitis</name>
    <dbReference type="NCBI Taxonomy" id="2585198"/>
    <lineage>
        <taxon>Bacteria</taxon>
        <taxon>Bacillati</taxon>
        <taxon>Actinomycetota</taxon>
        <taxon>Actinomycetes</taxon>
        <taxon>Mycobacteriales</taxon>
        <taxon>Nocardiaceae</taxon>
        <taxon>Nocardia</taxon>
    </lineage>
</organism>
<dbReference type="AlphaFoldDB" id="A0A7K0D9Z6"/>
<dbReference type="InterPro" id="IPR029058">
    <property type="entry name" value="AB_hydrolase_fold"/>
</dbReference>
<keyword evidence="4" id="KW-1185">Reference proteome</keyword>
<dbReference type="Gene3D" id="1.10.260.130">
    <property type="match status" value="1"/>
</dbReference>
<evidence type="ECO:0000256" key="1">
    <source>
        <dbReference type="SAM" id="MobiDB-lite"/>
    </source>
</evidence>
<dbReference type="PANTHER" id="PTHR34853">
    <property type="match status" value="1"/>
</dbReference>
<feature type="signal peptide" evidence="2">
    <location>
        <begin position="1"/>
        <end position="31"/>
    </location>
</feature>
<protein>
    <submittedName>
        <fullName evidence="3">Putative inactive lipase</fullName>
    </submittedName>
</protein>
<dbReference type="SUPFAM" id="SSF53474">
    <property type="entry name" value="alpha/beta-Hydrolases"/>
    <property type="match status" value="1"/>
</dbReference>
<dbReference type="PROSITE" id="PS51257">
    <property type="entry name" value="PROKAR_LIPOPROTEIN"/>
    <property type="match status" value="1"/>
</dbReference>
<accession>A0A7K0D9Z6</accession>
<feature type="region of interest" description="Disordered" evidence="1">
    <location>
        <begin position="29"/>
        <end position="52"/>
    </location>
</feature>
<dbReference type="InterPro" id="IPR005152">
    <property type="entry name" value="Lipase_secreted"/>
</dbReference>
<evidence type="ECO:0000256" key="2">
    <source>
        <dbReference type="SAM" id="SignalP"/>
    </source>
</evidence>
<evidence type="ECO:0000313" key="4">
    <source>
        <dbReference type="Proteomes" id="UP000438448"/>
    </source>
</evidence>
<dbReference type="GO" id="GO:0016042">
    <property type="term" value="P:lipid catabolic process"/>
    <property type="evidence" value="ECO:0007669"/>
    <property type="project" value="InterPro"/>
</dbReference>
<dbReference type="Pfam" id="PF03583">
    <property type="entry name" value="LIP"/>
    <property type="match status" value="1"/>
</dbReference>
<dbReference type="Gene3D" id="3.40.50.1820">
    <property type="entry name" value="alpha/beta hydrolase"/>
    <property type="match status" value="1"/>
</dbReference>
<feature type="compositionally biased region" description="Low complexity" evidence="1">
    <location>
        <begin position="39"/>
        <end position="51"/>
    </location>
</feature>
<proteinExistence type="predicted"/>
<comment type="caution">
    <text evidence="3">The sequence shown here is derived from an EMBL/GenBank/DDBJ whole genome shotgun (WGS) entry which is preliminary data.</text>
</comment>
<dbReference type="EMBL" id="WEGK01000014">
    <property type="protein sequence ID" value="MQY22593.1"/>
    <property type="molecule type" value="Genomic_DNA"/>
</dbReference>
<evidence type="ECO:0000313" key="3">
    <source>
        <dbReference type="EMBL" id="MQY22593.1"/>
    </source>
</evidence>
<dbReference type="PANTHER" id="PTHR34853:SF1">
    <property type="entry name" value="LIPASE 5"/>
    <property type="match status" value="1"/>
</dbReference>
<dbReference type="Proteomes" id="UP000438448">
    <property type="component" value="Unassembled WGS sequence"/>
</dbReference>
<sequence length="460" mass="48651">MRGFVVKALLAAAVTATLVGCTSVAAQSAHADPGPQINPTAPMPGTAGPTPLQQWIDNTVPALPHSGADQLTTLWRGVLSPPTGDPMFDAWPADLTAAKPGQILAVRDVTATTAPLVVVPIQRAVLLKFRTTSATGTPSFGTATLIIPAAKWNGPGTRGVQVNALPINSLGAHCTTSYTMAHGVFDKPNTDLAVFLPTVWSALNQGYAVVLPDHEGPRMAYAEPNIAGHVMLDSIRAVRNNAPDEFGSSRFTVNGYSGGAIAAYAAAMLMNEYAPDLKDILVGAAAGGLVADYRDVAHRFNGNIESGILLSVVMAMTREHPDMLQYMNHLAQWVSTSPIKDICGDADGPLGVVGFPIDIAANVGDPLNSPYAEKMYAQLDLTNRKSAVPLYIYHGGLDWWLPIEDAAKMYQQQCAKGVPAVFRDVPGEHLIGFLTGYPGLNDWLAARLHGEPAPNECPAH</sequence>